<dbReference type="AlphaFoldDB" id="A0ABC8JKN3"/>
<gene>
    <name evidence="1" type="ORF">ERUC_LOCUS10584</name>
</gene>
<proteinExistence type="predicted"/>
<accession>A0ABC8JKN3</accession>
<evidence type="ECO:0000313" key="2">
    <source>
        <dbReference type="Proteomes" id="UP001642260"/>
    </source>
</evidence>
<dbReference type="EMBL" id="CAKOAT010104043">
    <property type="protein sequence ID" value="CAH8326187.1"/>
    <property type="molecule type" value="Genomic_DNA"/>
</dbReference>
<name>A0ABC8JKN3_ERUVS</name>
<organism evidence="1 2">
    <name type="scientific">Eruca vesicaria subsp. sativa</name>
    <name type="common">Garden rocket</name>
    <name type="synonym">Eruca sativa</name>
    <dbReference type="NCBI Taxonomy" id="29727"/>
    <lineage>
        <taxon>Eukaryota</taxon>
        <taxon>Viridiplantae</taxon>
        <taxon>Streptophyta</taxon>
        <taxon>Embryophyta</taxon>
        <taxon>Tracheophyta</taxon>
        <taxon>Spermatophyta</taxon>
        <taxon>Magnoliopsida</taxon>
        <taxon>eudicotyledons</taxon>
        <taxon>Gunneridae</taxon>
        <taxon>Pentapetalae</taxon>
        <taxon>rosids</taxon>
        <taxon>malvids</taxon>
        <taxon>Brassicales</taxon>
        <taxon>Brassicaceae</taxon>
        <taxon>Brassiceae</taxon>
        <taxon>Eruca</taxon>
    </lineage>
</organism>
<comment type="caution">
    <text evidence="1">The sequence shown here is derived from an EMBL/GenBank/DDBJ whole genome shotgun (WGS) entry which is preliminary data.</text>
</comment>
<keyword evidence="2" id="KW-1185">Reference proteome</keyword>
<dbReference type="Proteomes" id="UP001642260">
    <property type="component" value="Unassembled WGS sequence"/>
</dbReference>
<reference evidence="1 2" key="1">
    <citation type="submission" date="2022-03" db="EMBL/GenBank/DDBJ databases">
        <authorList>
            <person name="Macdonald S."/>
            <person name="Ahmed S."/>
            <person name="Newling K."/>
        </authorList>
    </citation>
    <scope>NUCLEOTIDE SEQUENCE [LARGE SCALE GENOMIC DNA]</scope>
</reference>
<protein>
    <submittedName>
        <fullName evidence="1">Uncharacterized protein</fullName>
    </submittedName>
</protein>
<sequence>MLQYWMKEYVTKQNNRIFLTHMSFHRLSQNSLNDILHHTGMYYIVNGSWKSPAEKAGIGWSLFSREGIPRLHGSSEIDPTTSPFIAEVRAMLSAVQQLRTCTCLYRSGFFRRLHGIWTAHHDNVRALALVVWLLMLLFVLEFKEYE</sequence>
<evidence type="ECO:0000313" key="1">
    <source>
        <dbReference type="EMBL" id="CAH8326187.1"/>
    </source>
</evidence>